<reference evidence="11" key="1">
    <citation type="submission" date="2020-08" db="EMBL/GenBank/DDBJ databases">
        <title>Chromosome-level assembly of Southern catfish (Silurus meridionalis) provides insights into visual adaptation to the nocturnal and benthic lifestyles.</title>
        <authorList>
            <person name="Zhang Y."/>
            <person name="Wang D."/>
            <person name="Peng Z."/>
        </authorList>
    </citation>
    <scope>NUCLEOTIDE SEQUENCE</scope>
    <source>
        <strain evidence="11">SWU-2019-XX</strain>
        <tissue evidence="11">Muscle</tissue>
    </source>
</reference>
<keyword evidence="2" id="KW-0963">Cytoplasm</keyword>
<gene>
    <name evidence="11" type="ORF">HF521_010928</name>
</gene>
<evidence type="ECO:0000313" key="11">
    <source>
        <dbReference type="EMBL" id="KAF7691961.1"/>
    </source>
</evidence>
<comment type="caution">
    <text evidence="11">The sequence shown here is derived from an EMBL/GenBank/DDBJ whole genome shotgun (WGS) entry which is preliminary data.</text>
</comment>
<keyword evidence="6" id="KW-0206">Cytoskeleton</keyword>
<evidence type="ECO:0000313" key="12">
    <source>
        <dbReference type="Proteomes" id="UP000606274"/>
    </source>
</evidence>
<sequence>MAATQCFSVTESWIRERLNLQHQCLADVRSLRLPGTFQTGKIGSLGISLKNFVRLKSLDLSYNALVSVEGILHLKSLENLNLYYNRISSLKDILSLSNLQNLKELDLRLNPVVEKDPFYHLYLVQAITKLRRLDDRAVRDRERKAALMHFSSESGLESCQKSPLCTMEIRTRSNNNPRIASVNRMMMSKLILGEGNEETVLNHNLNRSRNILTLEAHTKESCKKESTRLQENPSEILNLLHGYNSGFSTTQKQEFQSKLRNSHKSETRHDDELQPLKDVPRVTFVEPSVKDALLVTSHPLEYRRKVILLYIPATKMLLQGDDQPACLSKDYKDYSERRLHPPRLTFQSSEDGEPKRCSKAPERSRKSCKGAYRKPMEMLLGLVDEYWSGKTKDHDTKHFFMDAVRILCMMEQEVTNRESEMTALREQMRTLRDKMEIGKREHRSEMRRLSDRLKHAHGNIAHLEQELRSVLEENVSLQKQLIRLEQQLLSDKLREMPNTQR</sequence>
<dbReference type="Proteomes" id="UP000606274">
    <property type="component" value="Unassembled WGS sequence"/>
</dbReference>
<evidence type="ECO:0000256" key="5">
    <source>
        <dbReference type="ARBA" id="ARBA00023054"/>
    </source>
</evidence>
<keyword evidence="4" id="KW-0677">Repeat</keyword>
<comment type="subcellular location">
    <subcellularLocation>
        <location evidence="1">Cytoplasm</location>
        <location evidence="1">Cytoskeleton</location>
        <location evidence="1">Microtubule organizing center</location>
        <location evidence="1">Centrosome</location>
    </subcellularLocation>
</comment>
<dbReference type="EMBL" id="JABFDY010000021">
    <property type="protein sequence ID" value="KAF7691961.1"/>
    <property type="molecule type" value="Genomic_DNA"/>
</dbReference>
<dbReference type="InterPro" id="IPR055320">
    <property type="entry name" value="CEP72-like"/>
</dbReference>
<comment type="similarity">
    <text evidence="7">Belongs to the CEP72 family.</text>
</comment>
<dbReference type="InterPro" id="IPR032675">
    <property type="entry name" value="LRR_dom_sf"/>
</dbReference>
<evidence type="ECO:0000256" key="10">
    <source>
        <dbReference type="SAM" id="MobiDB-lite"/>
    </source>
</evidence>
<dbReference type="Pfam" id="PF14580">
    <property type="entry name" value="LRR_9"/>
    <property type="match status" value="1"/>
</dbReference>
<evidence type="ECO:0000256" key="8">
    <source>
        <dbReference type="ARBA" id="ARBA00070210"/>
    </source>
</evidence>
<evidence type="ECO:0000256" key="1">
    <source>
        <dbReference type="ARBA" id="ARBA00004300"/>
    </source>
</evidence>
<evidence type="ECO:0000256" key="7">
    <source>
        <dbReference type="ARBA" id="ARBA00061023"/>
    </source>
</evidence>
<evidence type="ECO:0000256" key="9">
    <source>
        <dbReference type="SAM" id="Coils"/>
    </source>
</evidence>
<dbReference type="Gene3D" id="3.80.10.10">
    <property type="entry name" value="Ribonuclease Inhibitor"/>
    <property type="match status" value="1"/>
</dbReference>
<name>A0A8T0AK19_SILME</name>
<dbReference type="AlphaFoldDB" id="A0A8T0AK19"/>
<dbReference type="InterPro" id="IPR001611">
    <property type="entry name" value="Leu-rich_rpt"/>
</dbReference>
<feature type="region of interest" description="Disordered" evidence="10">
    <location>
        <begin position="340"/>
        <end position="368"/>
    </location>
</feature>
<proteinExistence type="inferred from homology"/>
<dbReference type="PANTHER" id="PTHR23311">
    <property type="entry name" value="HEAT SHOCK REGULATED 2"/>
    <property type="match status" value="1"/>
</dbReference>
<dbReference type="OrthoDB" id="676979at2759"/>
<dbReference type="SUPFAM" id="SSF52058">
    <property type="entry name" value="L domain-like"/>
    <property type="match status" value="1"/>
</dbReference>
<evidence type="ECO:0000256" key="6">
    <source>
        <dbReference type="ARBA" id="ARBA00023212"/>
    </source>
</evidence>
<protein>
    <recommendedName>
        <fullName evidence="8">Centrosomal protein of 72 kDa</fullName>
    </recommendedName>
</protein>
<evidence type="ECO:0000256" key="3">
    <source>
        <dbReference type="ARBA" id="ARBA00022614"/>
    </source>
</evidence>
<evidence type="ECO:0000256" key="4">
    <source>
        <dbReference type="ARBA" id="ARBA00022737"/>
    </source>
</evidence>
<evidence type="ECO:0000256" key="2">
    <source>
        <dbReference type="ARBA" id="ARBA00022490"/>
    </source>
</evidence>
<dbReference type="PANTHER" id="PTHR23311:SF5">
    <property type="entry name" value="CENTROSOMAL PROTEIN OF 72 KDA"/>
    <property type="match status" value="1"/>
</dbReference>
<dbReference type="PROSITE" id="PS51450">
    <property type="entry name" value="LRR"/>
    <property type="match status" value="2"/>
</dbReference>
<keyword evidence="3" id="KW-0433">Leucine-rich repeat</keyword>
<feature type="coiled-coil region" evidence="9">
    <location>
        <begin position="414"/>
        <end position="487"/>
    </location>
</feature>
<keyword evidence="12" id="KW-1185">Reference proteome</keyword>
<keyword evidence="5 9" id="KW-0175">Coiled coil</keyword>
<accession>A0A8T0AK19</accession>
<dbReference type="GO" id="GO:0034451">
    <property type="term" value="C:centriolar satellite"/>
    <property type="evidence" value="ECO:0007669"/>
    <property type="project" value="UniProtKB-ARBA"/>
</dbReference>
<organism evidence="11 12">
    <name type="scientific">Silurus meridionalis</name>
    <name type="common">Southern catfish</name>
    <name type="synonym">Silurus soldatovi meridionalis</name>
    <dbReference type="NCBI Taxonomy" id="175797"/>
    <lineage>
        <taxon>Eukaryota</taxon>
        <taxon>Metazoa</taxon>
        <taxon>Chordata</taxon>
        <taxon>Craniata</taxon>
        <taxon>Vertebrata</taxon>
        <taxon>Euteleostomi</taxon>
        <taxon>Actinopterygii</taxon>
        <taxon>Neopterygii</taxon>
        <taxon>Teleostei</taxon>
        <taxon>Ostariophysi</taxon>
        <taxon>Siluriformes</taxon>
        <taxon>Siluridae</taxon>
        <taxon>Silurus</taxon>
    </lineage>
</organism>
<feature type="compositionally biased region" description="Basic and acidic residues" evidence="10">
    <location>
        <begin position="352"/>
        <end position="365"/>
    </location>
</feature>
<dbReference type="FunFam" id="3.80.10.10:FF:000489">
    <property type="entry name" value="Centrosomal protein of 72 kDa"/>
    <property type="match status" value="1"/>
</dbReference>